<keyword evidence="4" id="KW-1185">Reference proteome</keyword>
<gene>
    <name evidence="3" type="ORF">NOO_LOCUS2448</name>
</gene>
<dbReference type="AlphaFoldDB" id="A0A182E393"/>
<reference evidence="5" key="1">
    <citation type="submission" date="2016-06" db="UniProtKB">
        <authorList>
            <consortium name="WormBaseParasite"/>
        </authorList>
    </citation>
    <scope>IDENTIFICATION</scope>
</reference>
<dbReference type="EMBL" id="UYRW01000386">
    <property type="protein sequence ID" value="VDK66327.1"/>
    <property type="molecule type" value="Genomic_DNA"/>
</dbReference>
<keyword evidence="2" id="KW-0472">Membrane</keyword>
<dbReference type="STRING" id="42157.A0A182E393"/>
<sequence length="898" mass="102052">MEVMDLNRAKSIGNVLIESSITDMRETFERSSSLASADLINDCYENATKEKKISVPENGNDVNSVGKINIEKGDKASTDNVMNNEVDERVRRAIDIVVGYSRVSNETKERLKNAVTDVHCKLMSEEEACQCYQLALSYFQTYYNMVEKLLNRAKLVTKEHNRNIISTAEESGIETDVKNEEAEVSTQTSNDESNETDDNQTKDEKNKRKVRRAQKNFTQGISSIDKKRLEKCIHDHCGTSMRHSTKTDAIRKAVGMVLHGECTGVDAARATNLTPRTVMKHVYIVRNALNLPTSRKIKQQTAHKIGEIEIKEENVLEKVTDDDREIAKMLINEKFGYVEAKDFSGTALELESKIDKLLRAFSYNGDVKKIREAIVKIFMEQKSSEMYKALTELPVTVVNSYVRLLKGFLWAENLMKNTKDKSIVVPRRGRRRLCNDVKSTELTKSFESDGILSAKKKCKSITAMSRGVFIGKIDVLTLHVKNGVENEEQLMKSVISYLISHQYRRSEMAQTNMQICLEHILLDGLSVAETLKIHDGPNEGILEIYHKRCRDAYTALTVDFPAFMVGLNFLNGKEFKTSIDAKDVGNVGILKFDAVEKLFISIPKKAKELLHNYLMKLLDINFPLEERLVSGLLQMIGEKMAYYINIPKMGSRATSRTLLFRSFTKSSSDETKESGSVPIMKQLSAEELNPIPDSTEVEQISESVPEQMDFVVGEDTEQRIYPLIRNRKVRYLMVVNVILMFFNILLLLFVLALLLHQIILSLRISNITNNQPSPCIFTYGAWSTCSASCWDGSSNYPQMQRYVNKSSIVQARGGNKPDCPNDLSSRVDFAPCNTFRCPTNLSQYPFTRCYYKNSMKESSGGCYRIRDVPLDDRLILMDVDLTQNCSDIECNRIERFLF</sequence>
<protein>
    <submittedName>
        <fullName evidence="5">RING-type domain-containing protein</fullName>
    </submittedName>
</protein>
<evidence type="ECO:0000313" key="3">
    <source>
        <dbReference type="EMBL" id="VDK66327.1"/>
    </source>
</evidence>
<dbReference type="Proteomes" id="UP000271087">
    <property type="component" value="Unassembled WGS sequence"/>
</dbReference>
<dbReference type="OrthoDB" id="5806396at2759"/>
<name>A0A182E393_ONCOC</name>
<keyword evidence="2" id="KW-0812">Transmembrane</keyword>
<evidence type="ECO:0000256" key="2">
    <source>
        <dbReference type="SAM" id="Phobius"/>
    </source>
</evidence>
<accession>A0A182E393</accession>
<evidence type="ECO:0000313" key="4">
    <source>
        <dbReference type="Proteomes" id="UP000271087"/>
    </source>
</evidence>
<feature type="region of interest" description="Disordered" evidence="1">
    <location>
        <begin position="167"/>
        <end position="217"/>
    </location>
</feature>
<proteinExistence type="predicted"/>
<evidence type="ECO:0000313" key="5">
    <source>
        <dbReference type="WBParaSite" id="nOo.2.0.1.t02448-RA"/>
    </source>
</evidence>
<feature type="transmembrane region" description="Helical" evidence="2">
    <location>
        <begin position="731"/>
        <end position="755"/>
    </location>
</feature>
<organism evidence="5">
    <name type="scientific">Onchocerca ochengi</name>
    <name type="common">Filarial nematode worm</name>
    <dbReference type="NCBI Taxonomy" id="42157"/>
    <lineage>
        <taxon>Eukaryota</taxon>
        <taxon>Metazoa</taxon>
        <taxon>Ecdysozoa</taxon>
        <taxon>Nematoda</taxon>
        <taxon>Chromadorea</taxon>
        <taxon>Rhabditida</taxon>
        <taxon>Spirurina</taxon>
        <taxon>Spiruromorpha</taxon>
        <taxon>Filarioidea</taxon>
        <taxon>Onchocercidae</taxon>
        <taxon>Onchocerca</taxon>
    </lineage>
</organism>
<dbReference type="WBParaSite" id="nOo.2.0.1.t02448-RA">
    <property type="protein sequence ID" value="nOo.2.0.1.t02448-RA"/>
    <property type="gene ID" value="nOo.2.0.1.g02448"/>
</dbReference>
<evidence type="ECO:0000256" key="1">
    <source>
        <dbReference type="SAM" id="MobiDB-lite"/>
    </source>
</evidence>
<reference evidence="3 4" key="2">
    <citation type="submission" date="2018-08" db="EMBL/GenBank/DDBJ databases">
        <authorList>
            <person name="Laetsch R D."/>
            <person name="Stevens L."/>
            <person name="Kumar S."/>
            <person name="Blaxter L. M."/>
        </authorList>
    </citation>
    <scope>NUCLEOTIDE SEQUENCE [LARGE SCALE GENOMIC DNA]</scope>
</reference>
<keyword evidence="2" id="KW-1133">Transmembrane helix</keyword>